<name>A0A2P2C5Q6_9ZZZZ</name>
<proteinExistence type="predicted"/>
<evidence type="ECO:0000313" key="1">
    <source>
        <dbReference type="EMBL" id="CUR57331.1"/>
    </source>
</evidence>
<protein>
    <submittedName>
        <fullName evidence="1">Uncharacterized protein</fullName>
    </submittedName>
</protein>
<gene>
    <name evidence="1" type="ORF">NOCA240057</name>
</gene>
<sequence length="20" mass="2200">MSKSEALQLADALRNLVARL</sequence>
<accession>A0A2P2C5Q6</accession>
<dbReference type="EMBL" id="CZKA01000034">
    <property type="protein sequence ID" value="CUR57331.1"/>
    <property type="molecule type" value="Genomic_DNA"/>
</dbReference>
<organism evidence="1">
    <name type="scientific">metagenome</name>
    <dbReference type="NCBI Taxonomy" id="256318"/>
    <lineage>
        <taxon>unclassified sequences</taxon>
        <taxon>metagenomes</taxon>
    </lineage>
</organism>
<dbReference type="AlphaFoldDB" id="A0A2P2C5Q6"/>
<reference evidence="1" key="1">
    <citation type="submission" date="2015-08" db="EMBL/GenBank/DDBJ databases">
        <authorList>
            <person name="Babu N.S."/>
            <person name="Beckwith C.J."/>
            <person name="Beseler K.G."/>
            <person name="Brison A."/>
            <person name="Carone J.V."/>
            <person name="Caskin T.P."/>
            <person name="Diamond M."/>
            <person name="Durham M.E."/>
            <person name="Foxe J.M."/>
            <person name="Go M."/>
            <person name="Henderson B.A."/>
            <person name="Jones I.B."/>
            <person name="McGettigan J.A."/>
            <person name="Micheletti S.J."/>
            <person name="Nasrallah M.E."/>
            <person name="Ortiz D."/>
            <person name="Piller C.R."/>
            <person name="Privatt S.R."/>
            <person name="Schneider S.L."/>
            <person name="Sharp S."/>
            <person name="Smith T.C."/>
            <person name="Stanton J.D."/>
            <person name="Ullery H.E."/>
            <person name="Wilson R.J."/>
            <person name="Serrano M.G."/>
            <person name="Buck G."/>
            <person name="Lee V."/>
            <person name="Wang Y."/>
            <person name="Carvalho R."/>
            <person name="Voegtly L."/>
            <person name="Shi R."/>
            <person name="Duckworth R."/>
            <person name="Johnson A."/>
            <person name="Loviza R."/>
            <person name="Walstead R."/>
            <person name="Shah Z."/>
            <person name="Kiflezghi M."/>
            <person name="Wade K."/>
            <person name="Ball S.L."/>
            <person name="Bradley K.W."/>
            <person name="Asai D.J."/>
            <person name="Bowman C.A."/>
            <person name="Russell D.A."/>
            <person name="Pope W.H."/>
            <person name="Jacobs-Sera D."/>
            <person name="Hendrix R.W."/>
            <person name="Hatfull G.F."/>
        </authorList>
    </citation>
    <scope>NUCLEOTIDE SEQUENCE</scope>
</reference>